<sequence length="105" mass="12007">MPIKITPTTFHPSLTDSENLDCTWFCFSCLFNLIWFEYVSALEQLLKGFAGRYATGDEVFLADLFLAPQIHGAMTRFKLDMVMRKPEIVAFDSMYGHRVLSMSIA</sequence>
<accession>A0A9Q0GPG8</accession>
<dbReference type="PANTHER" id="PTHR42673:SF4">
    <property type="entry name" value="MALEYLACETOACETATE ISOMERASE"/>
    <property type="match status" value="1"/>
</dbReference>
<keyword evidence="2" id="KW-1185">Reference proteome</keyword>
<protein>
    <recommendedName>
        <fullName evidence="3">GST C-terminal domain-containing protein</fullName>
    </recommendedName>
</protein>
<dbReference type="GO" id="GO:0006559">
    <property type="term" value="P:L-phenylalanine catabolic process"/>
    <property type="evidence" value="ECO:0007669"/>
    <property type="project" value="TreeGrafter"/>
</dbReference>
<dbReference type="Proteomes" id="UP001141806">
    <property type="component" value="Unassembled WGS sequence"/>
</dbReference>
<dbReference type="AlphaFoldDB" id="A0A9Q0GPG8"/>
<gene>
    <name evidence="1" type="ORF">NE237_014237</name>
</gene>
<dbReference type="SUPFAM" id="SSF47616">
    <property type="entry name" value="GST C-terminal domain-like"/>
    <property type="match status" value="1"/>
</dbReference>
<dbReference type="InterPro" id="IPR036282">
    <property type="entry name" value="Glutathione-S-Trfase_C_sf"/>
</dbReference>
<evidence type="ECO:0000313" key="1">
    <source>
        <dbReference type="EMBL" id="KAJ4941352.1"/>
    </source>
</evidence>
<reference evidence="1" key="1">
    <citation type="journal article" date="2023" name="Plant J.">
        <title>The genome of the king protea, Protea cynaroides.</title>
        <authorList>
            <person name="Chang J."/>
            <person name="Duong T.A."/>
            <person name="Schoeman C."/>
            <person name="Ma X."/>
            <person name="Roodt D."/>
            <person name="Barker N."/>
            <person name="Li Z."/>
            <person name="Van de Peer Y."/>
            <person name="Mizrachi E."/>
        </authorList>
    </citation>
    <scope>NUCLEOTIDE SEQUENCE</scope>
    <source>
        <tissue evidence="1">Young leaves</tissue>
    </source>
</reference>
<dbReference type="PANTHER" id="PTHR42673">
    <property type="entry name" value="MALEYLACETOACETATE ISOMERASE"/>
    <property type="match status" value="1"/>
</dbReference>
<dbReference type="EMBL" id="JAMYWD010001652">
    <property type="protein sequence ID" value="KAJ4941352.1"/>
    <property type="molecule type" value="Genomic_DNA"/>
</dbReference>
<dbReference type="GO" id="GO:0004364">
    <property type="term" value="F:glutathione transferase activity"/>
    <property type="evidence" value="ECO:0007669"/>
    <property type="project" value="TreeGrafter"/>
</dbReference>
<dbReference type="GO" id="GO:0016034">
    <property type="term" value="F:maleylacetoacetate isomerase activity"/>
    <property type="evidence" value="ECO:0007669"/>
    <property type="project" value="TreeGrafter"/>
</dbReference>
<evidence type="ECO:0008006" key="3">
    <source>
        <dbReference type="Google" id="ProtNLM"/>
    </source>
</evidence>
<proteinExistence type="predicted"/>
<evidence type="ECO:0000313" key="2">
    <source>
        <dbReference type="Proteomes" id="UP001141806"/>
    </source>
</evidence>
<name>A0A9Q0GPG8_9MAGN</name>
<dbReference type="Gene3D" id="1.20.1050.10">
    <property type="match status" value="1"/>
</dbReference>
<organism evidence="1 2">
    <name type="scientific">Protea cynaroides</name>
    <dbReference type="NCBI Taxonomy" id="273540"/>
    <lineage>
        <taxon>Eukaryota</taxon>
        <taxon>Viridiplantae</taxon>
        <taxon>Streptophyta</taxon>
        <taxon>Embryophyta</taxon>
        <taxon>Tracheophyta</taxon>
        <taxon>Spermatophyta</taxon>
        <taxon>Magnoliopsida</taxon>
        <taxon>Proteales</taxon>
        <taxon>Proteaceae</taxon>
        <taxon>Protea</taxon>
    </lineage>
</organism>
<comment type="caution">
    <text evidence="1">The sequence shown here is derived from an EMBL/GenBank/DDBJ whole genome shotgun (WGS) entry which is preliminary data.</text>
</comment>
<dbReference type="GO" id="GO:0006749">
    <property type="term" value="P:glutathione metabolic process"/>
    <property type="evidence" value="ECO:0007669"/>
    <property type="project" value="TreeGrafter"/>
</dbReference>
<dbReference type="OrthoDB" id="4951845at2759"/>